<dbReference type="EMBL" id="GBRH01259682">
    <property type="protein sequence ID" value="JAD38213.1"/>
    <property type="molecule type" value="Transcribed_RNA"/>
</dbReference>
<organism evidence="1">
    <name type="scientific">Arundo donax</name>
    <name type="common">Giant reed</name>
    <name type="synonym">Donax arundinaceus</name>
    <dbReference type="NCBI Taxonomy" id="35708"/>
    <lineage>
        <taxon>Eukaryota</taxon>
        <taxon>Viridiplantae</taxon>
        <taxon>Streptophyta</taxon>
        <taxon>Embryophyta</taxon>
        <taxon>Tracheophyta</taxon>
        <taxon>Spermatophyta</taxon>
        <taxon>Magnoliopsida</taxon>
        <taxon>Liliopsida</taxon>
        <taxon>Poales</taxon>
        <taxon>Poaceae</taxon>
        <taxon>PACMAD clade</taxon>
        <taxon>Arundinoideae</taxon>
        <taxon>Arundineae</taxon>
        <taxon>Arundo</taxon>
    </lineage>
</organism>
<evidence type="ECO:0000313" key="1">
    <source>
        <dbReference type="EMBL" id="JAD38213.1"/>
    </source>
</evidence>
<proteinExistence type="predicted"/>
<protein>
    <submittedName>
        <fullName evidence="1">Uncharacterized protein</fullName>
    </submittedName>
</protein>
<reference evidence="1" key="2">
    <citation type="journal article" date="2015" name="Data Brief">
        <title>Shoot transcriptome of the giant reed, Arundo donax.</title>
        <authorList>
            <person name="Barrero R.A."/>
            <person name="Guerrero F.D."/>
            <person name="Moolhuijzen P."/>
            <person name="Goolsby J.A."/>
            <person name="Tidwell J."/>
            <person name="Bellgard S.E."/>
            <person name="Bellgard M.I."/>
        </authorList>
    </citation>
    <scope>NUCLEOTIDE SEQUENCE</scope>
    <source>
        <tissue evidence="1">Shoot tissue taken approximately 20 cm above the soil surface</tissue>
    </source>
</reference>
<dbReference type="AlphaFoldDB" id="A0A0A8ZKL4"/>
<name>A0A0A8ZKL4_ARUDO</name>
<sequence>MLENASAVRFIGSSQERKILMSEHFTDERAGNGTY</sequence>
<accession>A0A0A8ZKL4</accession>
<reference evidence="1" key="1">
    <citation type="submission" date="2014-09" db="EMBL/GenBank/DDBJ databases">
        <authorList>
            <person name="Magalhaes I.L.F."/>
            <person name="Oliveira U."/>
            <person name="Santos F.R."/>
            <person name="Vidigal T.H.D.A."/>
            <person name="Brescovit A.D."/>
            <person name="Santos A.J."/>
        </authorList>
    </citation>
    <scope>NUCLEOTIDE SEQUENCE</scope>
    <source>
        <tissue evidence="1">Shoot tissue taken approximately 20 cm above the soil surface</tissue>
    </source>
</reference>